<sequence>MIRVFLSNFNDKDATFPQSKENLTATLNKRKSAPVACFRLFL</sequence>
<dbReference type="EMBL" id="LRPN01000187">
    <property type="protein sequence ID" value="KWZ76819.1"/>
    <property type="molecule type" value="Genomic_DNA"/>
</dbReference>
<evidence type="ECO:0000313" key="2">
    <source>
        <dbReference type="Proteomes" id="UP000070376"/>
    </source>
</evidence>
<gene>
    <name evidence="1" type="ORF">HMPREF3213_03653</name>
</gene>
<organism evidence="1 2">
    <name type="scientific">Heyndrickxia coagulans</name>
    <name type="common">Weizmannia coagulans</name>
    <dbReference type="NCBI Taxonomy" id="1398"/>
    <lineage>
        <taxon>Bacteria</taxon>
        <taxon>Bacillati</taxon>
        <taxon>Bacillota</taxon>
        <taxon>Bacilli</taxon>
        <taxon>Bacillales</taxon>
        <taxon>Bacillaceae</taxon>
        <taxon>Heyndrickxia</taxon>
    </lineage>
</organism>
<accession>A0A133KBC7</accession>
<protein>
    <submittedName>
        <fullName evidence="1">Uncharacterized protein</fullName>
    </submittedName>
</protein>
<reference evidence="2" key="1">
    <citation type="submission" date="2016-01" db="EMBL/GenBank/DDBJ databases">
        <authorList>
            <person name="Mitreva M."/>
            <person name="Pepin K.H."/>
            <person name="Mihindukulasuriya K.A."/>
            <person name="Fulton R."/>
            <person name="Fronick C."/>
            <person name="O'Laughlin M."/>
            <person name="Miner T."/>
            <person name="Herter B."/>
            <person name="Rosa B.A."/>
            <person name="Cordes M."/>
            <person name="Tomlinson C."/>
            <person name="Wollam A."/>
            <person name="Palsikar V.B."/>
            <person name="Mardis E.R."/>
            <person name="Wilson R.K."/>
        </authorList>
    </citation>
    <scope>NUCLEOTIDE SEQUENCE [LARGE SCALE GENOMIC DNA]</scope>
    <source>
        <strain evidence="2">GED7749B</strain>
    </source>
</reference>
<dbReference type="Proteomes" id="UP000070376">
    <property type="component" value="Unassembled WGS sequence"/>
</dbReference>
<dbReference type="PATRIC" id="fig|1398.22.peg.3660"/>
<evidence type="ECO:0000313" key="1">
    <source>
        <dbReference type="EMBL" id="KWZ76819.1"/>
    </source>
</evidence>
<comment type="caution">
    <text evidence="1">The sequence shown here is derived from an EMBL/GenBank/DDBJ whole genome shotgun (WGS) entry which is preliminary data.</text>
</comment>
<dbReference type="AlphaFoldDB" id="A0A133KBC7"/>
<name>A0A133KBC7_HEYCO</name>
<proteinExistence type="predicted"/>